<evidence type="ECO:0000256" key="2">
    <source>
        <dbReference type="ARBA" id="ARBA00022448"/>
    </source>
</evidence>
<evidence type="ECO:0000256" key="3">
    <source>
        <dbReference type="ARBA" id="ARBA00022452"/>
    </source>
</evidence>
<keyword evidence="2 7" id="KW-0813">Transport</keyword>
<dbReference type="GO" id="GO:0009279">
    <property type="term" value="C:cell outer membrane"/>
    <property type="evidence" value="ECO:0007669"/>
    <property type="project" value="UniProtKB-SubCell"/>
</dbReference>
<dbReference type="InterPro" id="IPR039426">
    <property type="entry name" value="TonB-dep_rcpt-like"/>
</dbReference>
<feature type="signal peptide" evidence="8">
    <location>
        <begin position="1"/>
        <end position="22"/>
    </location>
</feature>
<keyword evidence="4 7" id="KW-0812">Transmembrane</keyword>
<keyword evidence="6 7" id="KW-0998">Cell outer membrane</keyword>
<evidence type="ECO:0000313" key="10">
    <source>
        <dbReference type="EMBL" id="TEW76903.1"/>
    </source>
</evidence>
<dbReference type="SUPFAM" id="SSF56935">
    <property type="entry name" value="Porins"/>
    <property type="match status" value="1"/>
</dbReference>
<evidence type="ECO:0000313" key="11">
    <source>
        <dbReference type="Proteomes" id="UP000298517"/>
    </source>
</evidence>
<keyword evidence="8" id="KW-0732">Signal</keyword>
<dbReference type="AlphaFoldDB" id="A0A4Y8AWQ2"/>
<dbReference type="Gene3D" id="2.170.130.10">
    <property type="entry name" value="TonB-dependent receptor, plug domain"/>
    <property type="match status" value="1"/>
</dbReference>
<accession>A0A4Y8AWQ2</accession>
<name>A0A4Y8AWQ2_9FLAO</name>
<comment type="subcellular location">
    <subcellularLocation>
        <location evidence="1 7">Cell outer membrane</location>
        <topology evidence="1 7">Multi-pass membrane protein</topology>
    </subcellularLocation>
</comment>
<feature type="domain" description="TonB-dependent receptor plug" evidence="9">
    <location>
        <begin position="115"/>
        <end position="220"/>
    </location>
</feature>
<evidence type="ECO:0000256" key="5">
    <source>
        <dbReference type="ARBA" id="ARBA00023136"/>
    </source>
</evidence>
<dbReference type="NCBIfam" id="TIGR04057">
    <property type="entry name" value="SusC_RagA_signa"/>
    <property type="match status" value="1"/>
</dbReference>
<dbReference type="SUPFAM" id="SSF49464">
    <property type="entry name" value="Carboxypeptidase regulatory domain-like"/>
    <property type="match status" value="1"/>
</dbReference>
<dbReference type="NCBIfam" id="TIGR04056">
    <property type="entry name" value="OMP_RagA_SusC"/>
    <property type="match status" value="1"/>
</dbReference>
<dbReference type="InterPro" id="IPR008969">
    <property type="entry name" value="CarboxyPept-like_regulatory"/>
</dbReference>
<organism evidence="10 11">
    <name type="scientific">Gramella jeungdoensis</name>
    <dbReference type="NCBI Taxonomy" id="708091"/>
    <lineage>
        <taxon>Bacteria</taxon>
        <taxon>Pseudomonadati</taxon>
        <taxon>Bacteroidota</taxon>
        <taxon>Flavobacteriia</taxon>
        <taxon>Flavobacteriales</taxon>
        <taxon>Flavobacteriaceae</taxon>
        <taxon>Christiangramia</taxon>
    </lineage>
</organism>
<dbReference type="OrthoDB" id="9768177at2"/>
<dbReference type="InterPro" id="IPR023996">
    <property type="entry name" value="TonB-dep_OMP_SusC/RagA"/>
</dbReference>
<keyword evidence="11" id="KW-1185">Reference proteome</keyword>
<evidence type="ECO:0000256" key="8">
    <source>
        <dbReference type="SAM" id="SignalP"/>
    </source>
</evidence>
<protein>
    <submittedName>
        <fullName evidence="10">SusC/RagA family TonB-linked outer membrane protein</fullName>
    </submittedName>
</protein>
<dbReference type="InterPro" id="IPR036942">
    <property type="entry name" value="Beta-barrel_TonB_sf"/>
</dbReference>
<dbReference type="Gene3D" id="2.40.170.20">
    <property type="entry name" value="TonB-dependent receptor, beta-barrel domain"/>
    <property type="match status" value="1"/>
</dbReference>
<evidence type="ECO:0000259" key="9">
    <source>
        <dbReference type="Pfam" id="PF07715"/>
    </source>
</evidence>
<evidence type="ECO:0000256" key="1">
    <source>
        <dbReference type="ARBA" id="ARBA00004571"/>
    </source>
</evidence>
<dbReference type="RefSeq" id="WP_134246912.1">
    <property type="nucleotide sequence ID" value="NZ_SNQI01000001.1"/>
</dbReference>
<evidence type="ECO:0000256" key="7">
    <source>
        <dbReference type="PROSITE-ProRule" id="PRU01360"/>
    </source>
</evidence>
<dbReference type="Pfam" id="PF13715">
    <property type="entry name" value="CarbopepD_reg_2"/>
    <property type="match status" value="1"/>
</dbReference>
<dbReference type="InterPro" id="IPR037066">
    <property type="entry name" value="Plug_dom_sf"/>
</dbReference>
<proteinExistence type="inferred from homology"/>
<feature type="chain" id="PRO_5021331144" evidence="8">
    <location>
        <begin position="23"/>
        <end position="1040"/>
    </location>
</feature>
<dbReference type="Pfam" id="PF07715">
    <property type="entry name" value="Plug"/>
    <property type="match status" value="1"/>
</dbReference>
<evidence type="ECO:0000256" key="4">
    <source>
        <dbReference type="ARBA" id="ARBA00022692"/>
    </source>
</evidence>
<comment type="caution">
    <text evidence="10">The sequence shown here is derived from an EMBL/GenBank/DDBJ whole genome shotgun (WGS) entry which is preliminary data.</text>
</comment>
<comment type="similarity">
    <text evidence="7">Belongs to the TonB-dependent receptor family.</text>
</comment>
<gene>
    <name evidence="10" type="ORF">E2488_03385</name>
</gene>
<keyword evidence="5 7" id="KW-0472">Membrane</keyword>
<reference evidence="10 11" key="1">
    <citation type="journal article" date="2011" name="J. Microbiol.">
        <title>Gramella jeungdoensis sp. nov., isolated from a solar saltern in Korea.</title>
        <authorList>
            <person name="Joung Y."/>
            <person name="Kim H."/>
            <person name="Jang T."/>
            <person name="Ahn T.S."/>
            <person name="Joh K."/>
        </authorList>
    </citation>
    <scope>NUCLEOTIDE SEQUENCE [LARGE SCALE GENOMIC DNA]</scope>
    <source>
        <strain evidence="10 11">KCTC 23123</strain>
    </source>
</reference>
<dbReference type="InterPro" id="IPR023997">
    <property type="entry name" value="TonB-dep_OMP_SusC/RagA_CS"/>
</dbReference>
<dbReference type="InterPro" id="IPR012910">
    <property type="entry name" value="Plug_dom"/>
</dbReference>
<dbReference type="PROSITE" id="PS52016">
    <property type="entry name" value="TONB_DEPENDENT_REC_3"/>
    <property type="match status" value="1"/>
</dbReference>
<sequence length="1040" mass="113627">MKTKFRSILTLFLALLVQISFAQEKTVSGTVSEEAGPLPGVNVLVKGTSSGTQTDFDGRYSIKVNSGDVLVFSYVGMSNVEKTVGTSNIINVIMTGNNLLEEVIVTAYGTSTKAAFTGAADVVGAKDLALRSVTSPIAAIEGKATGVQFTSASGQPGSSPGMIIRGVGTLNGSAAPLYIVDGMQYEGGMSEINQDDIESFTILKDASSTSLYGSRAANGVVLITTKSGSKGDIKATASVQYGMISRAISDYDAVNPGEYYETMWEALRNTSAAGGDPAYASANIYNRLGYNPFNVPNDQIVGTDGKLNPSANLIYQGLDWYDAMEQTGIRKNYSINVAGGGDKHKVFFSASYLDEEGYVLTTGFDRLTTRLNADFELNNTITMGGSANIALSNSSGPTSAGEGSIANPFGFAKGMGSIYPVYVNDLQGNFVLDAGGNRIFDSGEGYSEYNIGSRPTNQGRHALQELLLNDERKKNNNYGFRYYADFNIMEGLNFRLNYGRDINEGLVKEYENNIIGDADPTGRYGEDRYRRDVENFNQILTYRKSINDIHNIEVTAGHESFKRLYSGFGGSAIKQVAEGIFEFDNFAEPVGLDGATTEKTVEGYFLRANYNFDNKYYISASARRDASSVFDEKSRWGNFYSVGASWRMDQEDFIRNISFIDQLKLRGSFGQVGNDDLGDFFLSQPRYGLTSNAGNPAIYWSEIGNADLQWETVESFDVALEFGLFNNLLDGSIEYYKKNSTDLLYDLPIALSNGLNEVPSNIADMYNSGIELSLTGHIVNKNDLKWNLTLQASTFKNEITNIPDPFINGSKRWEEGRSRYDFYILHTAGIDPDNGDQLFKMFEIDDDGNSVPVLDVNGVQETTNDWEETERAYTGDSAIPDILGSVSNSLSYKGFSLDVLMTYGFGGKYLDYGYAAMMHSGNYGRSYHPDILNAWRQPGDVTDVPRLESGSDALVQSASTRFLTDASFWTLKNINLGYSFDGSITDKIGVDNLRLSISGENLYLKSKRTGLDPQYSVGGTASGDDFSPARIFSVGLNVSF</sequence>
<evidence type="ECO:0000256" key="6">
    <source>
        <dbReference type="ARBA" id="ARBA00023237"/>
    </source>
</evidence>
<keyword evidence="3 7" id="KW-1134">Transmembrane beta strand</keyword>
<dbReference type="Proteomes" id="UP000298517">
    <property type="component" value="Unassembled WGS sequence"/>
</dbReference>
<dbReference type="EMBL" id="SNQI01000001">
    <property type="protein sequence ID" value="TEW76903.1"/>
    <property type="molecule type" value="Genomic_DNA"/>
</dbReference>